<dbReference type="PANTHER" id="PTHR24104:SF25">
    <property type="entry name" value="PROTEIN LIN-41"/>
    <property type="match status" value="1"/>
</dbReference>
<dbReference type="PANTHER" id="PTHR24104">
    <property type="entry name" value="E3 UBIQUITIN-PROTEIN LIGASE NHLRC1-RELATED"/>
    <property type="match status" value="1"/>
</dbReference>
<dbReference type="SUPFAM" id="SSF63825">
    <property type="entry name" value="YWTD domain"/>
    <property type="match status" value="1"/>
</dbReference>
<dbReference type="GO" id="GO:0061630">
    <property type="term" value="F:ubiquitin protein ligase activity"/>
    <property type="evidence" value="ECO:0007669"/>
    <property type="project" value="TreeGrafter"/>
</dbReference>
<dbReference type="GO" id="GO:0043161">
    <property type="term" value="P:proteasome-mediated ubiquitin-dependent protein catabolic process"/>
    <property type="evidence" value="ECO:0007669"/>
    <property type="project" value="TreeGrafter"/>
</dbReference>
<dbReference type="Gene3D" id="2.120.10.30">
    <property type="entry name" value="TolB, C-terminal domain"/>
    <property type="match status" value="1"/>
</dbReference>
<sequence length="279" mass="32262">MEKSRKVMRLVGLLNEDNSYYFPDYTQKLIPVSKLGKIGNMGGSGDGQFKNPWGVAVSHPTDNIYVTDTNNHRVQVFDREGHFIFKFVDKWMRLPRYISIYEDKMFITHHDLSIYDLDGNFITRIGRSKSEKSYQLYGITVNEESIYLCVRNHGRVNILLNHYPFVNSFKVESPVDIELTRDNIFVLSSSEPYLSMFDYDLNKLNDLIISPFLACPLGFCIDVNGNFIITTHVDNAIQFFDNRGNLFHRITDGIYKPMAVSLDSKCRFIVIVGHNLLIF</sequence>
<evidence type="ECO:0000256" key="1">
    <source>
        <dbReference type="ARBA" id="ARBA00022737"/>
    </source>
</evidence>
<dbReference type="EMBL" id="JAKMXF010000177">
    <property type="protein sequence ID" value="KAI6655813.1"/>
    <property type="molecule type" value="Genomic_DNA"/>
</dbReference>
<proteinExistence type="predicted"/>
<keyword evidence="1" id="KW-0677">Repeat</keyword>
<evidence type="ECO:0000313" key="3">
    <source>
        <dbReference type="EMBL" id="KAI6655813.1"/>
    </source>
</evidence>
<dbReference type="PROSITE" id="PS51125">
    <property type="entry name" value="NHL"/>
    <property type="match status" value="1"/>
</dbReference>
<organism evidence="3 4">
    <name type="scientific">Oopsacas minuta</name>
    <dbReference type="NCBI Taxonomy" id="111878"/>
    <lineage>
        <taxon>Eukaryota</taxon>
        <taxon>Metazoa</taxon>
        <taxon>Porifera</taxon>
        <taxon>Hexactinellida</taxon>
        <taxon>Hexasterophora</taxon>
        <taxon>Lyssacinosida</taxon>
        <taxon>Leucopsacidae</taxon>
        <taxon>Oopsacas</taxon>
    </lineage>
</organism>
<reference evidence="3 4" key="1">
    <citation type="journal article" date="2023" name="BMC Biol.">
        <title>The compact genome of the sponge Oopsacas minuta (Hexactinellida) is lacking key metazoan core genes.</title>
        <authorList>
            <person name="Santini S."/>
            <person name="Schenkelaars Q."/>
            <person name="Jourda C."/>
            <person name="Duchesne M."/>
            <person name="Belahbib H."/>
            <person name="Rocher C."/>
            <person name="Selva M."/>
            <person name="Riesgo A."/>
            <person name="Vervoort M."/>
            <person name="Leys S.P."/>
            <person name="Kodjabachian L."/>
            <person name="Le Bivic A."/>
            <person name="Borchiellini C."/>
            <person name="Claverie J.M."/>
            <person name="Renard E."/>
        </authorList>
    </citation>
    <scope>NUCLEOTIDE SEQUENCE [LARGE SCALE GENOMIC DNA]</scope>
    <source>
        <strain evidence="3">SPO-2</strain>
    </source>
</reference>
<gene>
    <name evidence="3" type="ORF">LOD99_1954</name>
</gene>
<dbReference type="GO" id="GO:0000209">
    <property type="term" value="P:protein polyubiquitination"/>
    <property type="evidence" value="ECO:0007669"/>
    <property type="project" value="TreeGrafter"/>
</dbReference>
<dbReference type="GO" id="GO:0008270">
    <property type="term" value="F:zinc ion binding"/>
    <property type="evidence" value="ECO:0007669"/>
    <property type="project" value="UniProtKB-KW"/>
</dbReference>
<name>A0AAV7K3I2_9METZ</name>
<accession>A0AAV7K3I2</accession>
<dbReference type="InterPro" id="IPR011042">
    <property type="entry name" value="6-blade_b-propeller_TolB-like"/>
</dbReference>
<dbReference type="Pfam" id="PF01436">
    <property type="entry name" value="NHL"/>
    <property type="match status" value="1"/>
</dbReference>
<evidence type="ECO:0000313" key="4">
    <source>
        <dbReference type="Proteomes" id="UP001165289"/>
    </source>
</evidence>
<feature type="repeat" description="NHL" evidence="2">
    <location>
        <begin position="43"/>
        <end position="80"/>
    </location>
</feature>
<dbReference type="AlphaFoldDB" id="A0AAV7K3I2"/>
<evidence type="ECO:0000256" key="2">
    <source>
        <dbReference type="PROSITE-ProRule" id="PRU00504"/>
    </source>
</evidence>
<dbReference type="Proteomes" id="UP001165289">
    <property type="component" value="Unassembled WGS sequence"/>
</dbReference>
<keyword evidence="4" id="KW-1185">Reference proteome</keyword>
<dbReference type="InterPro" id="IPR001258">
    <property type="entry name" value="NHL_repeat"/>
</dbReference>
<comment type="caution">
    <text evidence="3">The sequence shown here is derived from an EMBL/GenBank/DDBJ whole genome shotgun (WGS) entry which is preliminary data.</text>
</comment>
<dbReference type="InterPro" id="IPR050952">
    <property type="entry name" value="TRIM-NHL_E3_ligases"/>
</dbReference>
<protein>
    <submittedName>
        <fullName evidence="3">Cell surface protein</fullName>
    </submittedName>
</protein>